<feature type="transmembrane region" description="Helical" evidence="1">
    <location>
        <begin position="6"/>
        <end position="28"/>
    </location>
</feature>
<sequence length="46" mass="5110">MTWWQWLLVVLGGWCAAAVIAVVLLGGWRNITDLLLGWSRGRGEGQ</sequence>
<dbReference type="RefSeq" id="WP_211465486.1">
    <property type="nucleotide sequence ID" value="NZ_JAGSXH010000013.1"/>
</dbReference>
<comment type="caution">
    <text evidence="2">The sequence shown here is derived from an EMBL/GenBank/DDBJ whole genome shotgun (WGS) entry which is preliminary data.</text>
</comment>
<evidence type="ECO:0000256" key="1">
    <source>
        <dbReference type="SAM" id="Phobius"/>
    </source>
</evidence>
<keyword evidence="3" id="KW-1185">Reference proteome</keyword>
<keyword evidence="1" id="KW-0472">Membrane</keyword>
<protein>
    <submittedName>
        <fullName evidence="2">Uncharacterized protein</fullName>
    </submittedName>
</protein>
<gene>
    <name evidence="2" type="ORF">KGA66_06155</name>
</gene>
<evidence type="ECO:0000313" key="2">
    <source>
        <dbReference type="EMBL" id="MBS2962622.1"/>
    </source>
</evidence>
<dbReference type="AlphaFoldDB" id="A0A8J7WM21"/>
<accession>A0A8J7WM21</accession>
<reference evidence="2" key="1">
    <citation type="submission" date="2021-04" db="EMBL/GenBank/DDBJ databases">
        <title>Genome based classification of Actinospica acidithermotolerans sp. nov., an actinobacterium isolated from an Indonesian hot spring.</title>
        <authorList>
            <person name="Kusuma A.B."/>
            <person name="Putra K.E."/>
            <person name="Nafisah S."/>
            <person name="Loh J."/>
            <person name="Nouioui I."/>
            <person name="Goodfellow M."/>
        </authorList>
    </citation>
    <scope>NUCLEOTIDE SEQUENCE</scope>
    <source>
        <strain evidence="2">DSM 45618</strain>
    </source>
</reference>
<evidence type="ECO:0000313" key="3">
    <source>
        <dbReference type="Proteomes" id="UP000677913"/>
    </source>
</evidence>
<dbReference type="Proteomes" id="UP000677913">
    <property type="component" value="Unassembled WGS sequence"/>
</dbReference>
<dbReference type="EMBL" id="JAGSXH010000013">
    <property type="protein sequence ID" value="MBS2962622.1"/>
    <property type="molecule type" value="Genomic_DNA"/>
</dbReference>
<name>A0A8J7WM21_9ACTN</name>
<keyword evidence="1" id="KW-1133">Transmembrane helix</keyword>
<organism evidence="2 3">
    <name type="scientific">Actinocrinis puniceicyclus</name>
    <dbReference type="NCBI Taxonomy" id="977794"/>
    <lineage>
        <taxon>Bacteria</taxon>
        <taxon>Bacillati</taxon>
        <taxon>Actinomycetota</taxon>
        <taxon>Actinomycetes</taxon>
        <taxon>Catenulisporales</taxon>
        <taxon>Actinospicaceae</taxon>
        <taxon>Actinocrinis</taxon>
    </lineage>
</organism>
<proteinExistence type="predicted"/>
<keyword evidence="1" id="KW-0812">Transmembrane</keyword>